<reference evidence="3" key="1">
    <citation type="journal article" date="2014" name="Front. Microbiol.">
        <title>High frequency of phylogenetically diverse reductive dehalogenase-homologous genes in deep subseafloor sedimentary metagenomes.</title>
        <authorList>
            <person name="Kawai M."/>
            <person name="Futagami T."/>
            <person name="Toyoda A."/>
            <person name="Takaki Y."/>
            <person name="Nishi S."/>
            <person name="Hori S."/>
            <person name="Arai W."/>
            <person name="Tsubouchi T."/>
            <person name="Morono Y."/>
            <person name="Uchiyama I."/>
            <person name="Ito T."/>
            <person name="Fujiyama A."/>
            <person name="Inagaki F."/>
            <person name="Takami H."/>
        </authorList>
    </citation>
    <scope>NUCLEOTIDE SEQUENCE</scope>
    <source>
        <strain evidence="3">Expedition CK06-06</strain>
    </source>
</reference>
<dbReference type="EMBL" id="BARV01019604">
    <property type="protein sequence ID" value="GAI18874.1"/>
    <property type="molecule type" value="Genomic_DNA"/>
</dbReference>
<comment type="caution">
    <text evidence="3">The sequence shown here is derived from an EMBL/GenBank/DDBJ whole genome shotgun (WGS) entry which is preliminary data.</text>
</comment>
<dbReference type="InterPro" id="IPR004477">
    <property type="entry name" value="ComEC_N"/>
</dbReference>
<evidence type="ECO:0000256" key="1">
    <source>
        <dbReference type="SAM" id="Phobius"/>
    </source>
</evidence>
<name>X1NJK7_9ZZZZ</name>
<keyword evidence="1" id="KW-0812">Transmembrane</keyword>
<accession>X1NJK7</accession>
<feature type="domain" description="ComEC/Rec2-related protein" evidence="2">
    <location>
        <begin position="1"/>
        <end position="64"/>
    </location>
</feature>
<feature type="transmembrane region" description="Helical" evidence="1">
    <location>
        <begin position="28"/>
        <end position="61"/>
    </location>
</feature>
<dbReference type="Pfam" id="PF03772">
    <property type="entry name" value="Competence"/>
    <property type="match status" value="1"/>
</dbReference>
<protein>
    <recommendedName>
        <fullName evidence="2">ComEC/Rec2-related protein domain-containing protein</fullName>
    </recommendedName>
</protein>
<gene>
    <name evidence="3" type="ORF">S06H3_32912</name>
</gene>
<dbReference type="AlphaFoldDB" id="X1NJK7"/>
<sequence length="71" mass="7981">MHVAILTSVLMALLIGFGLWRQQAFYFAIILITLFIIMTGLQPSAIRAGIMGGLFLFAQYLGRLNSYSRRN</sequence>
<keyword evidence="1" id="KW-1133">Transmembrane helix</keyword>
<evidence type="ECO:0000313" key="3">
    <source>
        <dbReference type="EMBL" id="GAI18874.1"/>
    </source>
</evidence>
<keyword evidence="1" id="KW-0472">Membrane</keyword>
<evidence type="ECO:0000259" key="2">
    <source>
        <dbReference type="Pfam" id="PF03772"/>
    </source>
</evidence>
<proteinExistence type="predicted"/>
<organism evidence="3">
    <name type="scientific">marine sediment metagenome</name>
    <dbReference type="NCBI Taxonomy" id="412755"/>
    <lineage>
        <taxon>unclassified sequences</taxon>
        <taxon>metagenomes</taxon>
        <taxon>ecological metagenomes</taxon>
    </lineage>
</organism>